<accession>A0A4C1XYR2</accession>
<feature type="region of interest" description="Disordered" evidence="1">
    <location>
        <begin position="79"/>
        <end position="120"/>
    </location>
</feature>
<comment type="caution">
    <text evidence="3">The sequence shown here is derived from an EMBL/GenBank/DDBJ whole genome shotgun (WGS) entry which is preliminary data.</text>
</comment>
<sequence>MRGRLCLALFAAFLAFPVNDAAGVGAARLVCYVDSAANTSFSECTHIVYAGKARGEKLDEVLKEYRKNSPGAKTLLRVTESDKSPGVPGQPVASGRAIDAISADVRRGTTGSSPATELVA</sequence>
<evidence type="ECO:0000313" key="4">
    <source>
        <dbReference type="Proteomes" id="UP000299102"/>
    </source>
</evidence>
<evidence type="ECO:0000256" key="2">
    <source>
        <dbReference type="SAM" id="SignalP"/>
    </source>
</evidence>
<dbReference type="OrthoDB" id="7445422at2759"/>
<proteinExistence type="predicted"/>
<dbReference type="Proteomes" id="UP000299102">
    <property type="component" value="Unassembled WGS sequence"/>
</dbReference>
<feature type="compositionally biased region" description="Polar residues" evidence="1">
    <location>
        <begin position="109"/>
        <end position="120"/>
    </location>
</feature>
<organism evidence="3 4">
    <name type="scientific">Eumeta variegata</name>
    <name type="common">Bagworm moth</name>
    <name type="synonym">Eumeta japonica</name>
    <dbReference type="NCBI Taxonomy" id="151549"/>
    <lineage>
        <taxon>Eukaryota</taxon>
        <taxon>Metazoa</taxon>
        <taxon>Ecdysozoa</taxon>
        <taxon>Arthropoda</taxon>
        <taxon>Hexapoda</taxon>
        <taxon>Insecta</taxon>
        <taxon>Pterygota</taxon>
        <taxon>Neoptera</taxon>
        <taxon>Endopterygota</taxon>
        <taxon>Lepidoptera</taxon>
        <taxon>Glossata</taxon>
        <taxon>Ditrysia</taxon>
        <taxon>Tineoidea</taxon>
        <taxon>Psychidae</taxon>
        <taxon>Oiketicinae</taxon>
        <taxon>Eumeta</taxon>
    </lineage>
</organism>
<feature type="chain" id="PRO_5020039239" evidence="2">
    <location>
        <begin position="22"/>
        <end position="120"/>
    </location>
</feature>
<keyword evidence="4" id="KW-1185">Reference proteome</keyword>
<keyword evidence="2" id="KW-0732">Signal</keyword>
<protein>
    <submittedName>
        <fullName evidence="3">Uncharacterized protein</fullName>
    </submittedName>
</protein>
<reference evidence="3 4" key="1">
    <citation type="journal article" date="2019" name="Commun. Biol.">
        <title>The bagworm genome reveals a unique fibroin gene that provides high tensile strength.</title>
        <authorList>
            <person name="Kono N."/>
            <person name="Nakamura H."/>
            <person name="Ohtoshi R."/>
            <person name="Tomita M."/>
            <person name="Numata K."/>
            <person name="Arakawa K."/>
        </authorList>
    </citation>
    <scope>NUCLEOTIDE SEQUENCE [LARGE SCALE GENOMIC DNA]</scope>
</reference>
<feature type="signal peptide" evidence="2">
    <location>
        <begin position="1"/>
        <end position="21"/>
    </location>
</feature>
<gene>
    <name evidence="3" type="ORF">EVAR_4902_1</name>
</gene>
<dbReference type="AlphaFoldDB" id="A0A4C1XYR2"/>
<evidence type="ECO:0000256" key="1">
    <source>
        <dbReference type="SAM" id="MobiDB-lite"/>
    </source>
</evidence>
<name>A0A4C1XYR2_EUMVA</name>
<dbReference type="EMBL" id="BGZK01001007">
    <property type="protein sequence ID" value="GBP68303.1"/>
    <property type="molecule type" value="Genomic_DNA"/>
</dbReference>
<evidence type="ECO:0000313" key="3">
    <source>
        <dbReference type="EMBL" id="GBP68303.1"/>
    </source>
</evidence>